<feature type="transmembrane region" description="Helical" evidence="2">
    <location>
        <begin position="6"/>
        <end position="29"/>
    </location>
</feature>
<dbReference type="PANTHER" id="PTHR30469:SF12">
    <property type="entry name" value="MULTIDRUG RESISTANCE PROTEIN MDTA"/>
    <property type="match status" value="1"/>
</dbReference>
<keyword evidence="2" id="KW-0472">Membrane</keyword>
<keyword evidence="1" id="KW-0175">Coiled coil</keyword>
<dbReference type="AlphaFoldDB" id="A0A0F9LB13"/>
<reference evidence="4" key="1">
    <citation type="journal article" date="2015" name="Nature">
        <title>Complex archaea that bridge the gap between prokaryotes and eukaryotes.</title>
        <authorList>
            <person name="Spang A."/>
            <person name="Saw J.H."/>
            <person name="Jorgensen S.L."/>
            <person name="Zaremba-Niedzwiedzka K."/>
            <person name="Martijn J."/>
            <person name="Lind A.E."/>
            <person name="van Eijk R."/>
            <person name="Schleper C."/>
            <person name="Guy L."/>
            <person name="Ettema T.J."/>
        </authorList>
    </citation>
    <scope>NUCLEOTIDE SEQUENCE</scope>
</reference>
<protein>
    <recommendedName>
        <fullName evidence="3">Multidrug resistance protein MdtA-like C-terminal permuted SH3 domain-containing protein</fullName>
    </recommendedName>
</protein>
<dbReference type="Gene3D" id="2.40.50.100">
    <property type="match status" value="1"/>
</dbReference>
<name>A0A0F9LB13_9ZZZZ</name>
<dbReference type="Gene3D" id="2.40.420.20">
    <property type="match status" value="1"/>
</dbReference>
<dbReference type="EMBL" id="LAZR01006441">
    <property type="protein sequence ID" value="KKM92094.1"/>
    <property type="molecule type" value="Genomic_DNA"/>
</dbReference>
<gene>
    <name evidence="4" type="ORF">LCGC14_1221910</name>
</gene>
<organism evidence="4">
    <name type="scientific">marine sediment metagenome</name>
    <dbReference type="NCBI Taxonomy" id="412755"/>
    <lineage>
        <taxon>unclassified sequences</taxon>
        <taxon>metagenomes</taxon>
        <taxon>ecological metagenomes</taxon>
    </lineage>
</organism>
<accession>A0A0F9LB13</accession>
<feature type="domain" description="Multidrug resistance protein MdtA-like C-terminal permuted SH3" evidence="3">
    <location>
        <begin position="314"/>
        <end position="358"/>
    </location>
</feature>
<dbReference type="Gene3D" id="2.40.30.170">
    <property type="match status" value="1"/>
</dbReference>
<proteinExistence type="predicted"/>
<dbReference type="InterPro" id="IPR006143">
    <property type="entry name" value="RND_pump_MFP"/>
</dbReference>
<dbReference type="Pfam" id="PF25967">
    <property type="entry name" value="RND-MFP_C"/>
    <property type="match status" value="1"/>
</dbReference>
<dbReference type="PANTHER" id="PTHR30469">
    <property type="entry name" value="MULTIDRUG RESISTANCE PROTEIN MDTA"/>
    <property type="match status" value="1"/>
</dbReference>
<sequence>MQTNSLRWVFPFVALIVGVVGFMGINAIAQEPEKKEVIDTRPTVQVEPVAANDHQVIINSYGEVKPLENTQLSAQVSGEVLSWHPNFVAGGIVARGETLFTIEKDNYEAAVLVAEAELARAQAGLIEEQAQAQVAEDEAKRFPSKARTDLFLRKPQVLSAQASVKSAQAALKRAQRDLDNCDVTAPYDALVISRNIGVGQFVTMGSQVAELNNIETAEVIIPIAGFDSVFLPERIKGITATIIQKGLNSFTREGVIDRDLGIVDNATRMSSLVVRIEDPYGLKNIQPAIKFGSYVQVNFAGAMLNNIYRLPQELVNNKTVWIVNEEQQLEPRKVTVIREEGEYFYISDGLQADDKLVITLPEYPQKGMAVKIAGLQNTKNTEALENASTEKL</sequence>
<feature type="coiled-coil region" evidence="1">
    <location>
        <begin position="118"/>
        <end position="184"/>
    </location>
</feature>
<dbReference type="SUPFAM" id="SSF111369">
    <property type="entry name" value="HlyD-like secretion proteins"/>
    <property type="match status" value="1"/>
</dbReference>
<evidence type="ECO:0000256" key="1">
    <source>
        <dbReference type="SAM" id="Coils"/>
    </source>
</evidence>
<evidence type="ECO:0000313" key="4">
    <source>
        <dbReference type="EMBL" id="KKM92094.1"/>
    </source>
</evidence>
<keyword evidence="2" id="KW-1133">Transmembrane helix</keyword>
<dbReference type="Gene3D" id="1.10.287.470">
    <property type="entry name" value="Helix hairpin bin"/>
    <property type="match status" value="1"/>
</dbReference>
<keyword evidence="2" id="KW-0812">Transmembrane</keyword>
<dbReference type="NCBIfam" id="TIGR01730">
    <property type="entry name" value="RND_mfp"/>
    <property type="match status" value="1"/>
</dbReference>
<evidence type="ECO:0000259" key="3">
    <source>
        <dbReference type="Pfam" id="PF25967"/>
    </source>
</evidence>
<comment type="caution">
    <text evidence="4">The sequence shown here is derived from an EMBL/GenBank/DDBJ whole genome shotgun (WGS) entry which is preliminary data.</text>
</comment>
<dbReference type="GO" id="GO:0015562">
    <property type="term" value="F:efflux transmembrane transporter activity"/>
    <property type="evidence" value="ECO:0007669"/>
    <property type="project" value="TreeGrafter"/>
</dbReference>
<dbReference type="InterPro" id="IPR058627">
    <property type="entry name" value="MdtA-like_C"/>
</dbReference>
<evidence type="ECO:0000256" key="2">
    <source>
        <dbReference type="SAM" id="Phobius"/>
    </source>
</evidence>
<dbReference type="GO" id="GO:1990281">
    <property type="term" value="C:efflux pump complex"/>
    <property type="evidence" value="ECO:0007669"/>
    <property type="project" value="TreeGrafter"/>
</dbReference>